<comment type="caution">
    <text evidence="1">The sequence shown here is derived from an EMBL/GenBank/DDBJ whole genome shotgun (WGS) entry which is preliminary data.</text>
</comment>
<reference evidence="1" key="1">
    <citation type="submission" date="2023-04" db="EMBL/GenBank/DDBJ databases">
        <title>Draft Genome sequencing of Naganishia species isolated from polar environments using Oxford Nanopore Technology.</title>
        <authorList>
            <person name="Leo P."/>
            <person name="Venkateswaran K."/>
        </authorList>
    </citation>
    <scope>NUCLEOTIDE SEQUENCE</scope>
    <source>
        <strain evidence="1">MNA-CCFEE 5261</strain>
    </source>
</reference>
<sequence length="159" mass="16643">MEESRSIDADTMADERTDDTGCCAAKVVDRKGKEDDADPSENDVTNAGFEVTADAEPSVMDGETETSFTDGETEETSGSSVVVDPGTYTEETKGKEDDVGDVSTSEDDVTDAGFGSDKVVDGNIVTDEASAEVAADPESEVVDCETEETGRSDDAETVV</sequence>
<name>A0ACC2VUU7_9TREE</name>
<dbReference type="Proteomes" id="UP001241377">
    <property type="component" value="Unassembled WGS sequence"/>
</dbReference>
<feature type="non-terminal residue" evidence="1">
    <location>
        <position position="159"/>
    </location>
</feature>
<dbReference type="EMBL" id="JASBWR010000049">
    <property type="protein sequence ID" value="KAJ9102859.1"/>
    <property type="molecule type" value="Genomic_DNA"/>
</dbReference>
<proteinExistence type="predicted"/>
<gene>
    <name evidence="1" type="ORF">QFC19_004587</name>
</gene>
<organism evidence="1 2">
    <name type="scientific">Naganishia cerealis</name>
    <dbReference type="NCBI Taxonomy" id="610337"/>
    <lineage>
        <taxon>Eukaryota</taxon>
        <taxon>Fungi</taxon>
        <taxon>Dikarya</taxon>
        <taxon>Basidiomycota</taxon>
        <taxon>Agaricomycotina</taxon>
        <taxon>Tremellomycetes</taxon>
        <taxon>Filobasidiales</taxon>
        <taxon>Filobasidiaceae</taxon>
        <taxon>Naganishia</taxon>
    </lineage>
</organism>
<accession>A0ACC2VUU7</accession>
<keyword evidence="2" id="KW-1185">Reference proteome</keyword>
<protein>
    <submittedName>
        <fullName evidence="1">Uncharacterized protein</fullName>
    </submittedName>
</protein>
<evidence type="ECO:0000313" key="2">
    <source>
        <dbReference type="Proteomes" id="UP001241377"/>
    </source>
</evidence>
<evidence type="ECO:0000313" key="1">
    <source>
        <dbReference type="EMBL" id="KAJ9102859.1"/>
    </source>
</evidence>